<protein>
    <submittedName>
        <fullName evidence="1">DUF3349 domain-containing protein</fullName>
    </submittedName>
</protein>
<comment type="caution">
    <text evidence="1">The sequence shown here is derived from an EMBL/GenBank/DDBJ whole genome shotgun (WGS) entry which is preliminary data.</text>
</comment>
<accession>A0ABW4PB64</accession>
<dbReference type="Gene3D" id="1.10.10.2390">
    <property type="match status" value="1"/>
</dbReference>
<sequence>MSVSPLLSSILGWLRAGYPNGVPEQDYIPLIALLRRRLSDDEVRAVTDALTSAQSPIGRVDIGVLITKVTDEMPHETDIARVRARLVAGGWPLVDPSDTPRD</sequence>
<dbReference type="InterPro" id="IPR021784">
    <property type="entry name" value="DUF3349"/>
</dbReference>
<dbReference type="RefSeq" id="WP_378487436.1">
    <property type="nucleotide sequence ID" value="NZ_JBHUFB010000020.1"/>
</dbReference>
<proteinExistence type="predicted"/>
<reference evidence="2" key="1">
    <citation type="journal article" date="2019" name="Int. J. Syst. Evol. Microbiol.">
        <title>The Global Catalogue of Microorganisms (GCM) 10K type strain sequencing project: providing services to taxonomists for standard genome sequencing and annotation.</title>
        <authorList>
            <consortium name="The Broad Institute Genomics Platform"/>
            <consortium name="The Broad Institute Genome Sequencing Center for Infectious Disease"/>
            <person name="Wu L."/>
            <person name="Ma J."/>
        </authorList>
    </citation>
    <scope>NUCLEOTIDE SEQUENCE [LARGE SCALE GENOMIC DNA]</scope>
    <source>
        <strain evidence="2">DT72</strain>
    </source>
</reference>
<keyword evidence="2" id="KW-1185">Reference proteome</keyword>
<name>A0ABW4PB64_9NOCA</name>
<evidence type="ECO:0000313" key="2">
    <source>
        <dbReference type="Proteomes" id="UP001597286"/>
    </source>
</evidence>
<dbReference type="Gene3D" id="6.10.140.2080">
    <property type="match status" value="1"/>
</dbReference>
<dbReference type="Pfam" id="PF11829">
    <property type="entry name" value="DUF3349"/>
    <property type="match status" value="1"/>
</dbReference>
<evidence type="ECO:0000313" key="1">
    <source>
        <dbReference type="EMBL" id="MFD1814984.1"/>
    </source>
</evidence>
<dbReference type="EMBL" id="JBHUFB010000020">
    <property type="protein sequence ID" value="MFD1814984.1"/>
    <property type="molecule type" value="Genomic_DNA"/>
</dbReference>
<gene>
    <name evidence="1" type="ORF">ACFSJG_22430</name>
</gene>
<organism evidence="1 2">
    <name type="scientific">Rhodococcus gannanensis</name>
    <dbReference type="NCBI Taxonomy" id="1960308"/>
    <lineage>
        <taxon>Bacteria</taxon>
        <taxon>Bacillati</taxon>
        <taxon>Actinomycetota</taxon>
        <taxon>Actinomycetes</taxon>
        <taxon>Mycobacteriales</taxon>
        <taxon>Nocardiaceae</taxon>
        <taxon>Rhodococcus</taxon>
    </lineage>
</organism>
<dbReference type="Proteomes" id="UP001597286">
    <property type="component" value="Unassembled WGS sequence"/>
</dbReference>